<evidence type="ECO:0000256" key="9">
    <source>
        <dbReference type="PROSITE-ProRule" id="PRU00546"/>
    </source>
</evidence>
<dbReference type="InterPro" id="IPR002939">
    <property type="entry name" value="DnaJ_C"/>
</dbReference>
<evidence type="ECO:0000313" key="13">
    <source>
        <dbReference type="EMBL" id="MBI1757459.1"/>
    </source>
</evidence>
<evidence type="ECO:0000313" key="14">
    <source>
        <dbReference type="Proteomes" id="UP000727962"/>
    </source>
</evidence>
<comment type="caution">
    <text evidence="13">The sequence shown here is derived from an EMBL/GenBank/DDBJ whole genome shotgun (WGS) entry which is preliminary data.</text>
</comment>
<feature type="binding site" evidence="8">
    <location>
        <position position="184"/>
    </location>
    <ligand>
        <name>Zn(2+)</name>
        <dbReference type="ChEBI" id="CHEBI:29105"/>
        <label>2</label>
    </ligand>
</feature>
<feature type="repeat" description="CXXCXGXG motif" evidence="8">
    <location>
        <begin position="141"/>
        <end position="148"/>
    </location>
</feature>
<dbReference type="PROSITE" id="PS51188">
    <property type="entry name" value="ZF_CR"/>
    <property type="match status" value="1"/>
</dbReference>
<accession>A0A931LUA5</accession>
<name>A0A931LUA5_FIMGI</name>
<dbReference type="SMART" id="SM00271">
    <property type="entry name" value="DnaJ"/>
    <property type="match status" value="1"/>
</dbReference>
<dbReference type="GO" id="GO:0008270">
    <property type="term" value="F:zinc ion binding"/>
    <property type="evidence" value="ECO:0007669"/>
    <property type="project" value="UniProtKB-UniRule"/>
</dbReference>
<feature type="binding site" evidence="8">
    <location>
        <position position="141"/>
    </location>
    <ligand>
        <name>Zn(2+)</name>
        <dbReference type="ChEBI" id="CHEBI:29105"/>
        <label>1</label>
    </ligand>
</feature>
<dbReference type="GO" id="GO:0031072">
    <property type="term" value="F:heat shock protein binding"/>
    <property type="evidence" value="ECO:0007669"/>
    <property type="project" value="InterPro"/>
</dbReference>
<dbReference type="Proteomes" id="UP000727962">
    <property type="component" value="Unassembled WGS sequence"/>
</dbReference>
<comment type="function">
    <text evidence="8">Participates actively in the response to hyperosmotic and heat shock by preventing the aggregation of stress-denatured proteins and by disaggregating proteins, also in an autonomous, DnaK-independent fashion. Unfolded proteins bind initially to DnaJ; upon interaction with the DnaJ-bound protein, DnaK hydrolyzes its bound ATP, resulting in the formation of a stable complex. GrpE releases ADP from DnaK; ATP binding to DnaK triggers the release of the substrate protein, thus completing the reaction cycle. Several rounds of ATP-dependent interactions between DnaJ, DnaK and GrpE are required for fully efficient folding. Also involved, together with DnaK and GrpE, in the DNA replication of plasmids through activation of initiation proteins.</text>
</comment>
<evidence type="ECO:0000256" key="1">
    <source>
        <dbReference type="ARBA" id="ARBA00022723"/>
    </source>
</evidence>
<dbReference type="PANTHER" id="PTHR43096:SF52">
    <property type="entry name" value="DNAJ HOMOLOG 1, MITOCHONDRIAL-RELATED"/>
    <property type="match status" value="1"/>
</dbReference>
<dbReference type="AlphaFoldDB" id="A0A931LUA5"/>
<dbReference type="InterPro" id="IPR008971">
    <property type="entry name" value="HSP40/DnaJ_pept-bd"/>
</dbReference>
<evidence type="ECO:0000256" key="2">
    <source>
        <dbReference type="ARBA" id="ARBA00022737"/>
    </source>
</evidence>
<evidence type="ECO:0000256" key="6">
    <source>
        <dbReference type="ARBA" id="ARBA00061004"/>
    </source>
</evidence>
<comment type="subunit">
    <text evidence="8">Homodimer.</text>
</comment>
<feature type="repeat" description="CXXCXGXG motif" evidence="8">
    <location>
        <begin position="184"/>
        <end position="191"/>
    </location>
</feature>
<feature type="binding site" evidence="8">
    <location>
        <position position="158"/>
    </location>
    <ligand>
        <name>Zn(2+)</name>
        <dbReference type="ChEBI" id="CHEBI:29105"/>
        <label>2</label>
    </ligand>
</feature>
<dbReference type="SUPFAM" id="SSF46565">
    <property type="entry name" value="Chaperone J-domain"/>
    <property type="match status" value="1"/>
</dbReference>
<evidence type="ECO:0000256" key="8">
    <source>
        <dbReference type="HAMAP-Rule" id="MF_01152"/>
    </source>
</evidence>
<dbReference type="Gene3D" id="1.10.287.110">
    <property type="entry name" value="DnaJ domain"/>
    <property type="match status" value="1"/>
</dbReference>
<dbReference type="InterPro" id="IPR036410">
    <property type="entry name" value="HSP_DnaJ_Cys-rich_dom_sf"/>
</dbReference>
<feature type="binding site" evidence="8">
    <location>
        <position position="187"/>
    </location>
    <ligand>
        <name>Zn(2+)</name>
        <dbReference type="ChEBI" id="CHEBI:29105"/>
        <label>2</label>
    </ligand>
</feature>
<protein>
    <recommendedName>
        <fullName evidence="7 8">Chaperone protein DnaJ</fullName>
    </recommendedName>
</protein>
<keyword evidence="3 8" id="KW-0863">Zinc-finger</keyword>
<feature type="repeat" description="CXXCXGXG motif" evidence="8">
    <location>
        <begin position="158"/>
        <end position="165"/>
    </location>
</feature>
<dbReference type="NCBIfam" id="NF008035">
    <property type="entry name" value="PRK10767.1"/>
    <property type="match status" value="1"/>
</dbReference>
<comment type="subcellular location">
    <subcellularLocation>
        <location evidence="8">Cytoplasm</location>
    </subcellularLocation>
</comment>
<keyword evidence="5 8" id="KW-0143">Chaperone</keyword>
<dbReference type="PANTHER" id="PTHR43096">
    <property type="entry name" value="DNAJ HOMOLOG 1, MITOCHONDRIAL-RELATED"/>
    <property type="match status" value="1"/>
</dbReference>
<comment type="similarity">
    <text evidence="6 8">Belongs to the DnaJ family.</text>
</comment>
<dbReference type="CDD" id="cd10719">
    <property type="entry name" value="DnaJ_zf"/>
    <property type="match status" value="1"/>
</dbReference>
<evidence type="ECO:0000256" key="7">
    <source>
        <dbReference type="ARBA" id="ARBA00067609"/>
    </source>
</evidence>
<dbReference type="GO" id="GO:0005737">
    <property type="term" value="C:cytoplasm"/>
    <property type="evidence" value="ECO:0007669"/>
    <property type="project" value="UniProtKB-SubCell"/>
</dbReference>
<feature type="binding site" evidence="8">
    <location>
        <position position="201"/>
    </location>
    <ligand>
        <name>Zn(2+)</name>
        <dbReference type="ChEBI" id="CHEBI:29105"/>
        <label>1</label>
    </ligand>
</feature>
<organism evidence="13 14">
    <name type="scientific">Fimbriimonas ginsengisoli</name>
    <dbReference type="NCBI Taxonomy" id="1005039"/>
    <lineage>
        <taxon>Bacteria</taxon>
        <taxon>Bacillati</taxon>
        <taxon>Armatimonadota</taxon>
        <taxon>Fimbriimonadia</taxon>
        <taxon>Fimbriimonadales</taxon>
        <taxon>Fimbriimonadaceae</taxon>
        <taxon>Fimbriimonas</taxon>
    </lineage>
</organism>
<feature type="binding site" evidence="8">
    <location>
        <position position="161"/>
    </location>
    <ligand>
        <name>Zn(2+)</name>
        <dbReference type="ChEBI" id="CHEBI:29105"/>
        <label>2</label>
    </ligand>
</feature>
<dbReference type="InterPro" id="IPR001305">
    <property type="entry name" value="HSP_DnaJ_Cys-rich_dom"/>
</dbReference>
<dbReference type="InterPro" id="IPR001623">
    <property type="entry name" value="DnaJ_domain"/>
</dbReference>
<dbReference type="GO" id="GO:0042026">
    <property type="term" value="P:protein refolding"/>
    <property type="evidence" value="ECO:0007669"/>
    <property type="project" value="TreeGrafter"/>
</dbReference>
<dbReference type="GO" id="GO:0051082">
    <property type="term" value="F:unfolded protein binding"/>
    <property type="evidence" value="ECO:0007669"/>
    <property type="project" value="UniProtKB-UniRule"/>
</dbReference>
<feature type="repeat" description="CXXCXGXG motif" evidence="8">
    <location>
        <begin position="198"/>
        <end position="205"/>
    </location>
</feature>
<keyword evidence="2 8" id="KW-0677">Repeat</keyword>
<keyword evidence="8" id="KW-0235">DNA replication</keyword>
<feature type="binding site" evidence="8">
    <location>
        <position position="198"/>
    </location>
    <ligand>
        <name>Zn(2+)</name>
        <dbReference type="ChEBI" id="CHEBI:29105"/>
        <label>1</label>
    </ligand>
</feature>
<dbReference type="SUPFAM" id="SSF49493">
    <property type="entry name" value="HSP40/DnaJ peptide-binding domain"/>
    <property type="match status" value="2"/>
</dbReference>
<dbReference type="GO" id="GO:0005524">
    <property type="term" value="F:ATP binding"/>
    <property type="evidence" value="ECO:0007669"/>
    <property type="project" value="InterPro"/>
</dbReference>
<feature type="binding site" evidence="8">
    <location>
        <position position="144"/>
    </location>
    <ligand>
        <name>Zn(2+)</name>
        <dbReference type="ChEBI" id="CHEBI:29105"/>
        <label>1</label>
    </ligand>
</feature>
<keyword evidence="8" id="KW-0963">Cytoplasm</keyword>
<keyword evidence="1 8" id="KW-0479">Metal-binding</keyword>
<dbReference type="InterPro" id="IPR012724">
    <property type="entry name" value="DnaJ"/>
</dbReference>
<evidence type="ECO:0000256" key="3">
    <source>
        <dbReference type="ARBA" id="ARBA00022771"/>
    </source>
</evidence>
<keyword evidence="8" id="KW-0346">Stress response</keyword>
<evidence type="ECO:0000259" key="11">
    <source>
        <dbReference type="PROSITE" id="PS50076"/>
    </source>
</evidence>
<proteinExistence type="inferred from homology"/>
<dbReference type="CDD" id="cd10747">
    <property type="entry name" value="DnaJ_C"/>
    <property type="match status" value="1"/>
</dbReference>
<dbReference type="GO" id="GO:0006260">
    <property type="term" value="P:DNA replication"/>
    <property type="evidence" value="ECO:0007669"/>
    <property type="project" value="UniProtKB-KW"/>
</dbReference>
<feature type="domain" description="CR-type" evidence="12">
    <location>
        <begin position="128"/>
        <end position="210"/>
    </location>
</feature>
<feature type="region of interest" description="Disordered" evidence="10">
    <location>
        <begin position="351"/>
        <end position="371"/>
    </location>
</feature>
<dbReference type="FunFam" id="2.10.230.10:FF:000002">
    <property type="entry name" value="Molecular chaperone DnaJ"/>
    <property type="match status" value="1"/>
</dbReference>
<evidence type="ECO:0000259" key="12">
    <source>
        <dbReference type="PROSITE" id="PS51188"/>
    </source>
</evidence>
<dbReference type="EMBL" id="JACOSL010000062">
    <property type="protein sequence ID" value="MBI1757459.1"/>
    <property type="molecule type" value="Genomic_DNA"/>
</dbReference>
<dbReference type="CDD" id="cd06257">
    <property type="entry name" value="DnaJ"/>
    <property type="match status" value="1"/>
</dbReference>
<reference evidence="13" key="1">
    <citation type="submission" date="2020-07" db="EMBL/GenBank/DDBJ databases">
        <title>Huge and variable diversity of episymbiotic CPR bacteria and DPANN archaea in groundwater ecosystems.</title>
        <authorList>
            <person name="He C.Y."/>
            <person name="Keren R."/>
            <person name="Whittaker M."/>
            <person name="Farag I.F."/>
            <person name="Doudna J."/>
            <person name="Cate J.H.D."/>
            <person name="Banfield J.F."/>
        </authorList>
    </citation>
    <scope>NUCLEOTIDE SEQUENCE</scope>
    <source>
        <strain evidence="13">NC_groundwater_17_Pr7_B-0.1um_64_12</strain>
    </source>
</reference>
<dbReference type="GO" id="GO:0009408">
    <property type="term" value="P:response to heat"/>
    <property type="evidence" value="ECO:0007669"/>
    <property type="project" value="InterPro"/>
</dbReference>
<feature type="zinc finger region" description="CR-type" evidence="9">
    <location>
        <begin position="128"/>
        <end position="210"/>
    </location>
</feature>
<comment type="domain">
    <text evidence="8">The J domain is necessary and sufficient to stimulate DnaK ATPase activity. Zinc center 1 plays an important role in the autonomous, DnaK-independent chaperone activity of DnaJ. Zinc center 2 is essential for interaction with DnaK and for DnaJ activity.</text>
</comment>
<evidence type="ECO:0000256" key="4">
    <source>
        <dbReference type="ARBA" id="ARBA00022833"/>
    </source>
</evidence>
<dbReference type="Gene3D" id="2.60.260.20">
    <property type="entry name" value="Urease metallochaperone UreE, N-terminal domain"/>
    <property type="match status" value="2"/>
</dbReference>
<evidence type="ECO:0000256" key="5">
    <source>
        <dbReference type="ARBA" id="ARBA00023186"/>
    </source>
</evidence>
<dbReference type="PRINTS" id="PR00625">
    <property type="entry name" value="JDOMAIN"/>
</dbReference>
<dbReference type="FunFam" id="2.60.260.20:FF:000005">
    <property type="entry name" value="Chaperone protein dnaJ 1, mitochondrial"/>
    <property type="match status" value="1"/>
</dbReference>
<keyword evidence="4 8" id="KW-0862">Zinc</keyword>
<dbReference type="SUPFAM" id="SSF57938">
    <property type="entry name" value="DnaJ/Hsp40 cysteine-rich domain"/>
    <property type="match status" value="1"/>
</dbReference>
<comment type="cofactor">
    <cofactor evidence="8">
        <name>Zn(2+)</name>
        <dbReference type="ChEBI" id="CHEBI:29105"/>
    </cofactor>
    <text evidence="8">Binds 2 Zn(2+) ions per monomer.</text>
</comment>
<sequence>MSKRDPYEVLGVPKDASADEVKSAYRRLARRYHPDVNPNDPSAEEKFKEIGEAYSVLSDPAKRSRLDQFGIADDAEGGPFFEAGGIADLFDMFFGGGAPRERAGRGGARNGDDVRTDIELTLKEVIYGTHRDLTLQRMAQCEACGGTGSEKGAAPETCPTCRGQGMVSQVRSTILGNVRTSTTCPTCRGAGVTVREPCVKCHGRGLVPETARVSLTVPPGVENGATMHLPGQGNDGVAGGRPGDLFVVLEVKTDRRFQRQGQMLFTTLDITFAQAAMGDTIEMQGVDETLSVEVPPGTQPGERLAVKGAGLPPLHGGRRGDLVLGVQVRVPKKVNEAQVALLREFAEVSGEPVPKSAGSGKIGALFKKRKK</sequence>
<dbReference type="InterPro" id="IPR036869">
    <property type="entry name" value="J_dom_sf"/>
</dbReference>
<dbReference type="Pfam" id="PF00226">
    <property type="entry name" value="DnaJ"/>
    <property type="match status" value="1"/>
</dbReference>
<dbReference type="Pfam" id="PF01556">
    <property type="entry name" value="DnaJ_C"/>
    <property type="match status" value="1"/>
</dbReference>
<dbReference type="PROSITE" id="PS50076">
    <property type="entry name" value="DNAJ_2"/>
    <property type="match status" value="1"/>
</dbReference>
<dbReference type="Pfam" id="PF00684">
    <property type="entry name" value="DnaJ_CXXCXGXG"/>
    <property type="match status" value="1"/>
</dbReference>
<feature type="domain" description="J" evidence="11">
    <location>
        <begin position="5"/>
        <end position="70"/>
    </location>
</feature>
<evidence type="ECO:0000256" key="10">
    <source>
        <dbReference type="SAM" id="MobiDB-lite"/>
    </source>
</evidence>
<gene>
    <name evidence="8" type="primary">dnaJ</name>
    <name evidence="13" type="ORF">HYR64_10180</name>
</gene>
<dbReference type="Gene3D" id="2.10.230.10">
    <property type="entry name" value="Heat shock protein DnaJ, cysteine-rich domain"/>
    <property type="match status" value="1"/>
</dbReference>
<dbReference type="HAMAP" id="MF_01152">
    <property type="entry name" value="DnaJ"/>
    <property type="match status" value="1"/>
</dbReference>